<sequence>MNKKNELLKKFMEYALGSGIVLVLGFVSSPLTTRLFTPEEFGKFSLFLLIANVINAIVLMGLDQSFVRYFHEEEKSNRGILLYKNLKIPILFCLVICIVLVSGYKQIAYKIFGTENLDLLALLILNNVFMLLNRFGLLVIRMQQKGKLYSYIQIIQKVSNIILIIAFFMCFKNNFIALVYAFVISNVIVTIYAIYKEKDFWMFPSKRIELKTKDSELIKFGYPLMFTFLITWLFQSIDRIFIQYFNSYNELGLYSAAFSIIALLNAVQGAFTMFWVPVAYEMYNKNVKNIEFFERINKIVTYLMFLISILMIMFKDVIIFLLGEKFREASVIMPFLVFMPLMYTISETTVLGINFKKKSKYHIVIACSAAVFNIVGNLILVPILGAKGAAISTGISYIIFFTMRTLISKHLYPVNYSLVRFYIMTTSLILFALYATFKQMDFWYILLFVGNLILLNILYKEVLVEYAFKKFLNNDSKDK</sequence>
<evidence type="ECO:0000256" key="6">
    <source>
        <dbReference type="SAM" id="Phobius"/>
    </source>
</evidence>
<gene>
    <name evidence="7" type="ORF">BACERE00185_00643</name>
</gene>
<dbReference type="InterPro" id="IPR002797">
    <property type="entry name" value="Polysacc_synth"/>
</dbReference>
<keyword evidence="5 6" id="KW-0472">Membrane</keyword>
<feature type="transmembrane region" description="Helical" evidence="6">
    <location>
        <begin position="442"/>
        <end position="459"/>
    </location>
</feature>
<dbReference type="PANTHER" id="PTHR30250">
    <property type="entry name" value="PST FAMILY PREDICTED COLANIC ACID TRANSPORTER"/>
    <property type="match status" value="1"/>
</dbReference>
<evidence type="ECO:0000313" key="8">
    <source>
        <dbReference type="Proteomes" id="UP000194439"/>
    </source>
</evidence>
<feature type="transmembrane region" description="Helical" evidence="6">
    <location>
        <begin position="329"/>
        <end position="351"/>
    </location>
</feature>
<feature type="transmembrane region" description="Helical" evidence="6">
    <location>
        <begin position="389"/>
        <end position="407"/>
    </location>
</feature>
<feature type="transmembrane region" description="Helical" evidence="6">
    <location>
        <begin position="175"/>
        <end position="195"/>
    </location>
</feature>
<accession>A0A1Y5Z1A5</accession>
<keyword evidence="3 6" id="KW-0812">Transmembrane</keyword>
<dbReference type="PANTHER" id="PTHR30250:SF11">
    <property type="entry name" value="O-ANTIGEN TRANSPORTER-RELATED"/>
    <property type="match status" value="1"/>
</dbReference>
<evidence type="ECO:0000256" key="5">
    <source>
        <dbReference type="ARBA" id="ARBA00023136"/>
    </source>
</evidence>
<feature type="transmembrane region" description="Helical" evidence="6">
    <location>
        <begin position="44"/>
        <end position="67"/>
    </location>
</feature>
<dbReference type="GO" id="GO:0005886">
    <property type="term" value="C:plasma membrane"/>
    <property type="evidence" value="ECO:0007669"/>
    <property type="project" value="UniProtKB-SubCell"/>
</dbReference>
<dbReference type="EMBL" id="FWZD01000028">
    <property type="protein sequence ID" value="SMD72757.1"/>
    <property type="molecule type" value="Genomic_DNA"/>
</dbReference>
<proteinExistence type="predicted"/>
<evidence type="ECO:0000256" key="1">
    <source>
        <dbReference type="ARBA" id="ARBA00004651"/>
    </source>
</evidence>
<dbReference type="RefSeq" id="WP_088027519.1">
    <property type="nucleotide sequence ID" value="NZ_FWZD01000028.1"/>
</dbReference>
<name>A0A1Y5Z1A5_9BACI</name>
<evidence type="ECO:0000256" key="4">
    <source>
        <dbReference type="ARBA" id="ARBA00022989"/>
    </source>
</evidence>
<keyword evidence="2" id="KW-1003">Cell membrane</keyword>
<evidence type="ECO:0000313" key="7">
    <source>
        <dbReference type="EMBL" id="SMD72757.1"/>
    </source>
</evidence>
<protein>
    <submittedName>
        <fullName evidence="7">Polysaccharide biosynthesis protein</fullName>
    </submittedName>
</protein>
<dbReference type="Pfam" id="PF01943">
    <property type="entry name" value="Polysacc_synt"/>
    <property type="match status" value="1"/>
</dbReference>
<reference evidence="8" key="1">
    <citation type="submission" date="2017-04" db="EMBL/GenBank/DDBJ databases">
        <authorList>
            <person name="Criscuolo A."/>
        </authorList>
    </citation>
    <scope>NUCLEOTIDE SEQUENCE [LARGE SCALE GENOMIC DNA]</scope>
</reference>
<feature type="transmembrane region" description="Helical" evidence="6">
    <location>
        <begin position="119"/>
        <end position="136"/>
    </location>
</feature>
<feature type="transmembrane region" description="Helical" evidence="6">
    <location>
        <begin position="363"/>
        <end position="383"/>
    </location>
</feature>
<dbReference type="InterPro" id="IPR050833">
    <property type="entry name" value="Poly_Biosynth_Transport"/>
</dbReference>
<feature type="transmembrane region" description="Helical" evidence="6">
    <location>
        <begin position="254"/>
        <end position="278"/>
    </location>
</feature>
<evidence type="ECO:0000256" key="3">
    <source>
        <dbReference type="ARBA" id="ARBA00022692"/>
    </source>
</evidence>
<evidence type="ECO:0000256" key="2">
    <source>
        <dbReference type="ARBA" id="ARBA00022475"/>
    </source>
</evidence>
<feature type="transmembrane region" description="Helical" evidence="6">
    <location>
        <begin position="12"/>
        <end position="32"/>
    </location>
</feature>
<organism evidence="7 8">
    <name type="scientific">Bacillus mobilis</name>
    <dbReference type="NCBI Taxonomy" id="2026190"/>
    <lineage>
        <taxon>Bacteria</taxon>
        <taxon>Bacillati</taxon>
        <taxon>Bacillota</taxon>
        <taxon>Bacilli</taxon>
        <taxon>Bacillales</taxon>
        <taxon>Bacillaceae</taxon>
        <taxon>Bacillus</taxon>
        <taxon>Bacillus cereus group</taxon>
    </lineage>
</organism>
<feature type="transmembrane region" description="Helical" evidence="6">
    <location>
        <begin position="419"/>
        <end position="436"/>
    </location>
</feature>
<dbReference type="AlphaFoldDB" id="A0A1Y5Z1A5"/>
<comment type="subcellular location">
    <subcellularLocation>
        <location evidence="1">Cell membrane</location>
        <topology evidence="1">Multi-pass membrane protein</topology>
    </subcellularLocation>
</comment>
<feature type="transmembrane region" description="Helical" evidence="6">
    <location>
        <begin position="299"/>
        <end position="323"/>
    </location>
</feature>
<dbReference type="Proteomes" id="UP000194439">
    <property type="component" value="Unassembled WGS sequence"/>
</dbReference>
<feature type="transmembrane region" description="Helical" evidence="6">
    <location>
        <begin position="148"/>
        <end position="169"/>
    </location>
</feature>
<feature type="transmembrane region" description="Helical" evidence="6">
    <location>
        <begin position="216"/>
        <end position="234"/>
    </location>
</feature>
<keyword evidence="4 6" id="KW-1133">Transmembrane helix</keyword>
<feature type="transmembrane region" description="Helical" evidence="6">
    <location>
        <begin position="88"/>
        <end position="107"/>
    </location>
</feature>